<organism evidence="1">
    <name type="scientific">Rhizophora mucronata</name>
    <name type="common">Asiatic mangrove</name>
    <dbReference type="NCBI Taxonomy" id="61149"/>
    <lineage>
        <taxon>Eukaryota</taxon>
        <taxon>Viridiplantae</taxon>
        <taxon>Streptophyta</taxon>
        <taxon>Embryophyta</taxon>
        <taxon>Tracheophyta</taxon>
        <taxon>Spermatophyta</taxon>
        <taxon>Magnoliopsida</taxon>
        <taxon>eudicotyledons</taxon>
        <taxon>Gunneridae</taxon>
        <taxon>Pentapetalae</taxon>
        <taxon>rosids</taxon>
        <taxon>fabids</taxon>
        <taxon>Malpighiales</taxon>
        <taxon>Rhizophoraceae</taxon>
        <taxon>Rhizophora</taxon>
    </lineage>
</organism>
<evidence type="ECO:0000313" key="1">
    <source>
        <dbReference type="EMBL" id="MBX35553.1"/>
    </source>
</evidence>
<name>A0A2P2MZA9_RHIMU</name>
<reference evidence="1" key="1">
    <citation type="submission" date="2018-02" db="EMBL/GenBank/DDBJ databases">
        <title>Rhizophora mucronata_Transcriptome.</title>
        <authorList>
            <person name="Meera S.P."/>
            <person name="Sreeshan A."/>
            <person name="Augustine A."/>
        </authorList>
    </citation>
    <scope>NUCLEOTIDE SEQUENCE</scope>
    <source>
        <tissue evidence="1">Leaf</tissue>
    </source>
</reference>
<protein>
    <submittedName>
        <fullName evidence="1">Uncharacterized protein</fullName>
    </submittedName>
</protein>
<sequence>MSFKIEFGRASLVKLESRF</sequence>
<dbReference type="EMBL" id="GGEC01055069">
    <property type="protein sequence ID" value="MBX35553.1"/>
    <property type="molecule type" value="Transcribed_RNA"/>
</dbReference>
<dbReference type="AlphaFoldDB" id="A0A2P2MZA9"/>
<proteinExistence type="predicted"/>
<accession>A0A2P2MZA9</accession>